<dbReference type="GO" id="GO:0005525">
    <property type="term" value="F:GTP binding"/>
    <property type="evidence" value="ECO:0007669"/>
    <property type="project" value="UniProtKB-UniRule"/>
</dbReference>
<proteinExistence type="inferred from homology"/>
<dbReference type="PRINTS" id="PR00315">
    <property type="entry name" value="ELONGATNFCT"/>
</dbReference>
<keyword evidence="5 7" id="KW-0342">GTP-binding</keyword>
<dbReference type="GO" id="GO:0045727">
    <property type="term" value="P:positive regulation of translation"/>
    <property type="evidence" value="ECO:0007669"/>
    <property type="project" value="UniProtKB-UniRule"/>
</dbReference>
<comment type="subcellular location">
    <subcellularLocation>
        <location evidence="7">Cell membrane</location>
        <topology evidence="7">Peripheral membrane protein</topology>
        <orientation evidence="7">Cytoplasmic side</orientation>
    </subcellularLocation>
</comment>
<dbReference type="InterPro" id="IPR005225">
    <property type="entry name" value="Small_GTP-bd"/>
</dbReference>
<dbReference type="NCBIfam" id="TIGR01393">
    <property type="entry name" value="lepA"/>
    <property type="match status" value="1"/>
</dbReference>
<dbReference type="Pfam" id="PF03144">
    <property type="entry name" value="GTP_EFTU_D2"/>
    <property type="match status" value="1"/>
</dbReference>
<dbReference type="Pfam" id="PF06421">
    <property type="entry name" value="LepA_C"/>
    <property type="match status" value="1"/>
</dbReference>
<evidence type="ECO:0000313" key="10">
    <source>
        <dbReference type="Proteomes" id="UP000050269"/>
    </source>
</evidence>
<dbReference type="SUPFAM" id="SSF50447">
    <property type="entry name" value="Translation proteins"/>
    <property type="match status" value="1"/>
</dbReference>
<dbReference type="InterPro" id="IPR027417">
    <property type="entry name" value="P-loop_NTPase"/>
</dbReference>
<evidence type="ECO:0000256" key="4">
    <source>
        <dbReference type="ARBA" id="ARBA00022917"/>
    </source>
</evidence>
<dbReference type="Gene3D" id="3.30.70.870">
    <property type="entry name" value="Elongation Factor G (Translational Gtpase), domain 3"/>
    <property type="match status" value="1"/>
</dbReference>
<dbReference type="EMBL" id="JXDF01000031">
    <property type="protein sequence ID" value="KPN79474.1"/>
    <property type="molecule type" value="Genomic_DNA"/>
</dbReference>
<feature type="binding site" evidence="7">
    <location>
        <begin position="134"/>
        <end position="137"/>
    </location>
    <ligand>
        <name>GTP</name>
        <dbReference type="ChEBI" id="CHEBI:37565"/>
    </ligand>
</feature>
<reference evidence="9 10" key="1">
    <citation type="journal article" date="2015" name="Genome Biol. Evol.">
        <title>Functionally Structured Genomes in Lactobacillus kunkeei Colonizing the Honey Crop and Food Products of Honeybees and Stingless Bees.</title>
        <authorList>
            <person name="Tamarit D."/>
            <person name="Ellegaard K.M."/>
            <person name="Wikander J."/>
            <person name="Olofsson T."/>
            <person name="Vasquez A."/>
            <person name="Andersson S.G."/>
        </authorList>
    </citation>
    <scope>NUCLEOTIDE SEQUENCE [LARGE SCALE GENOMIC DNA]</scope>
    <source>
        <strain evidence="9 10">LMbo</strain>
    </source>
</reference>
<gene>
    <name evidence="9" type="primary">lepA2</name>
    <name evidence="7" type="synonym">lepA</name>
    <name evidence="9" type="ORF">RZ78_02290</name>
</gene>
<dbReference type="CDD" id="cd03699">
    <property type="entry name" value="EF4_II"/>
    <property type="match status" value="1"/>
</dbReference>
<dbReference type="SMART" id="SM00838">
    <property type="entry name" value="EFG_C"/>
    <property type="match status" value="1"/>
</dbReference>
<comment type="catalytic activity">
    <reaction evidence="7">
        <text>GTP + H2O = GDP + phosphate + H(+)</text>
        <dbReference type="Rhea" id="RHEA:19669"/>
        <dbReference type="ChEBI" id="CHEBI:15377"/>
        <dbReference type="ChEBI" id="CHEBI:15378"/>
        <dbReference type="ChEBI" id="CHEBI:37565"/>
        <dbReference type="ChEBI" id="CHEBI:43474"/>
        <dbReference type="ChEBI" id="CHEBI:58189"/>
        <dbReference type="EC" id="3.6.5.n1"/>
    </reaction>
</comment>
<evidence type="ECO:0000256" key="1">
    <source>
        <dbReference type="ARBA" id="ARBA00005454"/>
    </source>
</evidence>
<dbReference type="Pfam" id="PF00679">
    <property type="entry name" value="EFG_C"/>
    <property type="match status" value="1"/>
</dbReference>
<dbReference type="SUPFAM" id="SSF54980">
    <property type="entry name" value="EF-G C-terminal domain-like"/>
    <property type="match status" value="2"/>
</dbReference>
<dbReference type="Gene3D" id="3.30.70.240">
    <property type="match status" value="1"/>
</dbReference>
<accession>A0A0P7KT61</accession>
<dbReference type="InterPro" id="IPR004161">
    <property type="entry name" value="EFTu-like_2"/>
</dbReference>
<dbReference type="Gene3D" id="2.40.30.10">
    <property type="entry name" value="Translation factors"/>
    <property type="match status" value="1"/>
</dbReference>
<evidence type="ECO:0000259" key="8">
    <source>
        <dbReference type="PROSITE" id="PS51722"/>
    </source>
</evidence>
<dbReference type="HAMAP" id="MF_00071">
    <property type="entry name" value="LepA"/>
    <property type="match status" value="1"/>
</dbReference>
<dbReference type="Proteomes" id="UP000050269">
    <property type="component" value="Unassembled WGS sequence"/>
</dbReference>
<dbReference type="GO" id="GO:0043022">
    <property type="term" value="F:ribosome binding"/>
    <property type="evidence" value="ECO:0007669"/>
    <property type="project" value="UniProtKB-UniRule"/>
</dbReference>
<keyword evidence="3 7" id="KW-0378">Hydrolase</keyword>
<sequence>MMKQENIRNFSIVAHIDHGKSTLSDQIMKMTDTFSFRGNEEQVLDDMKVEQDHGVTVRSRTVRNNYRATDGQEYELNLIDTPGHVDFNYEVEKSVSASDGVILLVDATKGVQAQTVANYRIAKNNNLVIIPVINKVDNQSAQVDMCEQQLYELDESFLETDIIHISAKTGLNVNEVLEAIVNRIPSPKGDEKKPLKAMIFDSHYDSYQGVVAYVKVIDGVIKANDKLMSINQKMKFETPEVGIFSPQLLPLKELKAGDIGYIITGIKDPSDVRVGDTITGQSRQTDRAVAGYKPARSVVFAGIYPKDADFDDLKVAMEKLKLNDSSIEFVEHVSNSLGPGYRCGFLGMFHLKIVRERLINEFSIPVIITSPNVNYRYTLKNDDTLKTINNPSDLPDFSLLNTIEEPFNKVIIETPSETVNDVMTLVSKSRGILLDMDNTAQLVKMTYSVPLAEIAFNFFNQLKSITHGFATYDSQFMEYVESDIVKITIDVNYAPVDELTFIVHRLNAEKLAQEIVHKLKYVIPRKLYPMPVQGYIEGRVVARVDVPPLRKNAAVSGDKKSVSKKQALLRRQSLNKRKSASESIQLPQSVFDAILNIE</sequence>
<dbReference type="AlphaFoldDB" id="A0A0P7KT61"/>
<feature type="domain" description="Tr-type G" evidence="8">
    <location>
        <begin position="5"/>
        <end position="188"/>
    </location>
</feature>
<dbReference type="GO" id="GO:0003746">
    <property type="term" value="F:translation elongation factor activity"/>
    <property type="evidence" value="ECO:0007669"/>
    <property type="project" value="UniProtKB-UniRule"/>
</dbReference>
<dbReference type="FunFam" id="2.40.30.10:FF:000015">
    <property type="entry name" value="Translation factor GUF1, mitochondrial"/>
    <property type="match status" value="1"/>
</dbReference>
<keyword evidence="2 7" id="KW-0547">Nucleotide-binding</keyword>
<dbReference type="Pfam" id="PF00009">
    <property type="entry name" value="GTP_EFTU"/>
    <property type="match status" value="1"/>
</dbReference>
<keyword evidence="9" id="KW-0251">Elongation factor</keyword>
<dbReference type="NCBIfam" id="TIGR00231">
    <property type="entry name" value="small_GTP"/>
    <property type="match status" value="1"/>
</dbReference>
<dbReference type="InterPro" id="IPR000795">
    <property type="entry name" value="T_Tr_GTP-bd_dom"/>
</dbReference>
<evidence type="ECO:0000256" key="5">
    <source>
        <dbReference type="ARBA" id="ARBA00023134"/>
    </source>
</evidence>
<dbReference type="InterPro" id="IPR006297">
    <property type="entry name" value="EF-4"/>
</dbReference>
<evidence type="ECO:0000256" key="7">
    <source>
        <dbReference type="HAMAP-Rule" id="MF_00071"/>
    </source>
</evidence>
<dbReference type="Gene3D" id="3.30.70.2570">
    <property type="entry name" value="Elongation factor 4, C-terminal domain"/>
    <property type="match status" value="1"/>
</dbReference>
<dbReference type="InterPro" id="IPR038363">
    <property type="entry name" value="LepA_C_sf"/>
</dbReference>
<keyword evidence="6 7" id="KW-0472">Membrane</keyword>
<evidence type="ECO:0000256" key="6">
    <source>
        <dbReference type="ARBA" id="ARBA00023136"/>
    </source>
</evidence>
<dbReference type="InterPro" id="IPR013842">
    <property type="entry name" value="LepA_CTD"/>
</dbReference>
<evidence type="ECO:0000256" key="2">
    <source>
        <dbReference type="ARBA" id="ARBA00022741"/>
    </source>
</evidence>
<dbReference type="EC" id="3.6.5.n1" evidence="7"/>
<keyword evidence="4 7" id="KW-0648">Protein biosynthesis</keyword>
<dbReference type="GO" id="GO:0003924">
    <property type="term" value="F:GTPase activity"/>
    <property type="evidence" value="ECO:0007669"/>
    <property type="project" value="UniProtKB-UniRule"/>
</dbReference>
<dbReference type="PROSITE" id="PS51722">
    <property type="entry name" value="G_TR_2"/>
    <property type="match status" value="1"/>
</dbReference>
<dbReference type="InterPro" id="IPR009000">
    <property type="entry name" value="Transl_B-barrel_sf"/>
</dbReference>
<dbReference type="PANTHER" id="PTHR43512:SF4">
    <property type="entry name" value="TRANSLATION FACTOR GUF1 HOMOLOG, CHLOROPLASTIC"/>
    <property type="match status" value="1"/>
</dbReference>
<organism evidence="9 10">
    <name type="scientific">Apilactobacillus kunkeei</name>
    <dbReference type="NCBI Taxonomy" id="148814"/>
    <lineage>
        <taxon>Bacteria</taxon>
        <taxon>Bacillati</taxon>
        <taxon>Bacillota</taxon>
        <taxon>Bacilli</taxon>
        <taxon>Lactobacillales</taxon>
        <taxon>Lactobacillaceae</taxon>
        <taxon>Apilactobacillus</taxon>
    </lineage>
</organism>
<evidence type="ECO:0000313" key="9">
    <source>
        <dbReference type="EMBL" id="KPN79474.1"/>
    </source>
</evidence>
<keyword evidence="7" id="KW-1003">Cell membrane</keyword>
<dbReference type="InterPro" id="IPR035647">
    <property type="entry name" value="EFG_III/V"/>
</dbReference>
<dbReference type="PANTHER" id="PTHR43512">
    <property type="entry name" value="TRANSLATION FACTOR GUF1-RELATED"/>
    <property type="match status" value="1"/>
</dbReference>
<dbReference type="Gene3D" id="3.40.50.300">
    <property type="entry name" value="P-loop containing nucleotide triphosphate hydrolases"/>
    <property type="match status" value="1"/>
</dbReference>
<dbReference type="SUPFAM" id="SSF52540">
    <property type="entry name" value="P-loop containing nucleoside triphosphate hydrolases"/>
    <property type="match status" value="1"/>
</dbReference>
<evidence type="ECO:0000256" key="3">
    <source>
        <dbReference type="ARBA" id="ARBA00022801"/>
    </source>
</evidence>
<comment type="function">
    <text evidence="7">Required for accurate and efficient protein synthesis under certain stress conditions. May act as a fidelity factor of the translation reaction, by catalyzing a one-codon backward translocation of tRNAs on improperly translocated ribosomes. Back-translocation proceeds from a post-translocation (POST) complex to a pre-translocation (PRE) complex, thus giving elongation factor G a second chance to translocate the tRNAs correctly. Binds to ribosomes in a GTP-dependent manner.</text>
</comment>
<dbReference type="InterPro" id="IPR000640">
    <property type="entry name" value="EFG_V-like"/>
</dbReference>
<comment type="similarity">
    <text evidence="1 7">Belongs to the TRAFAC class translation factor GTPase superfamily. Classic translation factor GTPase family. LepA subfamily.</text>
</comment>
<dbReference type="GO" id="GO:0005886">
    <property type="term" value="C:plasma membrane"/>
    <property type="evidence" value="ECO:0007669"/>
    <property type="project" value="UniProtKB-SubCell"/>
</dbReference>
<protein>
    <recommendedName>
        <fullName evidence="7">Elongation factor 4</fullName>
        <shortName evidence="7">EF-4</shortName>
        <ecNumber evidence="7">3.6.5.n1</ecNumber>
    </recommendedName>
    <alternativeName>
        <fullName evidence="7">Ribosomal back-translocase LepA</fullName>
    </alternativeName>
</protein>
<name>A0A0P7KT61_9LACO</name>
<dbReference type="PATRIC" id="fig|148814.13.peg.1366"/>
<comment type="caution">
    <text evidence="9">The sequence shown here is derived from an EMBL/GenBank/DDBJ whole genome shotgun (WGS) entry which is preliminary data.</text>
</comment>
<feature type="binding site" evidence="7">
    <location>
        <begin position="17"/>
        <end position="22"/>
    </location>
    <ligand>
        <name>GTP</name>
        <dbReference type="ChEBI" id="CHEBI:37565"/>
    </ligand>
</feature>